<dbReference type="InParanoid" id="A0A0P0VPB1"/>
<dbReference type="PaxDb" id="39947-A0A0P0VPB1"/>
<reference evidence="1 2" key="3">
    <citation type="journal article" date="2013" name="Rice">
        <title>Improvement of the Oryza sativa Nipponbare reference genome using next generation sequence and optical map data.</title>
        <authorList>
            <person name="Kawahara Y."/>
            <person name="de la Bastide M."/>
            <person name="Hamilton J.P."/>
            <person name="Kanamori H."/>
            <person name="McCombie W.R."/>
            <person name="Ouyang S."/>
            <person name="Schwartz D.C."/>
            <person name="Tanaka T."/>
            <person name="Wu J."/>
            <person name="Zhou S."/>
            <person name="Childs K.L."/>
            <person name="Davidson R.M."/>
            <person name="Lin H."/>
            <person name="Quesada-Ocampo L."/>
            <person name="Vaillancourt B."/>
            <person name="Sakai H."/>
            <person name="Lee S.S."/>
            <person name="Kim J."/>
            <person name="Numa H."/>
            <person name="Itoh T."/>
            <person name="Buell C.R."/>
            <person name="Matsumoto T."/>
        </authorList>
    </citation>
    <scope>NUCLEOTIDE SEQUENCE [LARGE SCALE GENOMIC DNA]</scope>
    <source>
        <strain evidence="2">cv. Nipponbare</strain>
    </source>
</reference>
<accession>A0A0P0VPB1</accession>
<reference evidence="1 2" key="2">
    <citation type="journal article" date="2013" name="Plant Cell Physiol.">
        <title>Rice Annotation Project Database (RAP-DB): an integrative and interactive database for rice genomics.</title>
        <authorList>
            <person name="Sakai H."/>
            <person name="Lee S.S."/>
            <person name="Tanaka T."/>
            <person name="Numa H."/>
            <person name="Kim J."/>
            <person name="Kawahara Y."/>
            <person name="Wakimoto H."/>
            <person name="Yang C.C."/>
            <person name="Iwamoto M."/>
            <person name="Abe T."/>
            <person name="Yamada Y."/>
            <person name="Muto A."/>
            <person name="Inokuchi H."/>
            <person name="Ikemura T."/>
            <person name="Matsumoto T."/>
            <person name="Sasaki T."/>
            <person name="Itoh T."/>
        </authorList>
    </citation>
    <scope>NUCLEOTIDE SEQUENCE [LARGE SCALE GENOMIC DNA]</scope>
    <source>
        <strain evidence="2">cv. Nipponbare</strain>
    </source>
</reference>
<reference evidence="2" key="1">
    <citation type="journal article" date="2005" name="Nature">
        <title>The map-based sequence of the rice genome.</title>
        <authorList>
            <consortium name="International rice genome sequencing project (IRGSP)"/>
            <person name="Matsumoto T."/>
            <person name="Wu J."/>
            <person name="Kanamori H."/>
            <person name="Katayose Y."/>
            <person name="Fujisawa M."/>
            <person name="Namiki N."/>
            <person name="Mizuno H."/>
            <person name="Yamamoto K."/>
            <person name="Antonio B.A."/>
            <person name="Baba T."/>
            <person name="Sakata K."/>
            <person name="Nagamura Y."/>
            <person name="Aoki H."/>
            <person name="Arikawa K."/>
            <person name="Arita K."/>
            <person name="Bito T."/>
            <person name="Chiden Y."/>
            <person name="Fujitsuka N."/>
            <person name="Fukunaka R."/>
            <person name="Hamada M."/>
            <person name="Harada C."/>
            <person name="Hayashi A."/>
            <person name="Hijishita S."/>
            <person name="Honda M."/>
            <person name="Hosokawa S."/>
            <person name="Ichikawa Y."/>
            <person name="Idonuma A."/>
            <person name="Iijima M."/>
            <person name="Ikeda M."/>
            <person name="Ikeno M."/>
            <person name="Ito K."/>
            <person name="Ito S."/>
            <person name="Ito T."/>
            <person name="Ito Y."/>
            <person name="Ito Y."/>
            <person name="Iwabuchi A."/>
            <person name="Kamiya K."/>
            <person name="Karasawa W."/>
            <person name="Kurita K."/>
            <person name="Katagiri S."/>
            <person name="Kikuta A."/>
            <person name="Kobayashi H."/>
            <person name="Kobayashi N."/>
            <person name="Machita K."/>
            <person name="Maehara T."/>
            <person name="Masukawa M."/>
            <person name="Mizubayashi T."/>
            <person name="Mukai Y."/>
            <person name="Nagasaki H."/>
            <person name="Nagata Y."/>
            <person name="Naito S."/>
            <person name="Nakashima M."/>
            <person name="Nakama Y."/>
            <person name="Nakamichi Y."/>
            <person name="Nakamura M."/>
            <person name="Meguro A."/>
            <person name="Negishi M."/>
            <person name="Ohta I."/>
            <person name="Ohta T."/>
            <person name="Okamoto M."/>
            <person name="Ono N."/>
            <person name="Saji S."/>
            <person name="Sakaguchi M."/>
            <person name="Sakai K."/>
            <person name="Shibata M."/>
            <person name="Shimokawa T."/>
            <person name="Song J."/>
            <person name="Takazaki Y."/>
            <person name="Terasawa K."/>
            <person name="Tsugane M."/>
            <person name="Tsuji K."/>
            <person name="Ueda S."/>
            <person name="Waki K."/>
            <person name="Yamagata H."/>
            <person name="Yamamoto M."/>
            <person name="Yamamoto S."/>
            <person name="Yamane H."/>
            <person name="Yoshiki S."/>
            <person name="Yoshihara R."/>
            <person name="Yukawa K."/>
            <person name="Zhong H."/>
            <person name="Yano M."/>
            <person name="Yuan Q."/>
            <person name="Ouyang S."/>
            <person name="Liu J."/>
            <person name="Jones K.M."/>
            <person name="Gansberger K."/>
            <person name="Moffat K."/>
            <person name="Hill J."/>
            <person name="Bera J."/>
            <person name="Fadrosh D."/>
            <person name="Jin S."/>
            <person name="Johri S."/>
            <person name="Kim M."/>
            <person name="Overton L."/>
            <person name="Reardon M."/>
            <person name="Tsitrin T."/>
            <person name="Vuong H."/>
            <person name="Weaver B."/>
            <person name="Ciecko A."/>
            <person name="Tallon L."/>
            <person name="Jackson J."/>
            <person name="Pai G."/>
            <person name="Aken S.V."/>
            <person name="Utterback T."/>
            <person name="Reidmuller S."/>
            <person name="Feldblyum T."/>
            <person name="Hsiao J."/>
            <person name="Zismann V."/>
            <person name="Iobst S."/>
            <person name="de Vazeille A.R."/>
            <person name="Buell C.R."/>
            <person name="Ying K."/>
            <person name="Li Y."/>
            <person name="Lu T."/>
            <person name="Huang Y."/>
            <person name="Zhao Q."/>
            <person name="Feng Q."/>
            <person name="Zhang L."/>
            <person name="Zhu J."/>
            <person name="Weng Q."/>
            <person name="Mu J."/>
            <person name="Lu Y."/>
            <person name="Fan D."/>
            <person name="Liu Y."/>
            <person name="Guan J."/>
            <person name="Zhang Y."/>
            <person name="Yu S."/>
            <person name="Liu X."/>
            <person name="Zhang Y."/>
            <person name="Hong G."/>
            <person name="Han B."/>
            <person name="Choisne N."/>
            <person name="Demange N."/>
            <person name="Orjeda G."/>
            <person name="Samain S."/>
            <person name="Cattolico L."/>
            <person name="Pelletier E."/>
            <person name="Couloux A."/>
            <person name="Segurens B."/>
            <person name="Wincker P."/>
            <person name="D'Hont A."/>
            <person name="Scarpelli C."/>
            <person name="Weissenbach J."/>
            <person name="Salanoubat M."/>
            <person name="Quetier F."/>
            <person name="Yu Y."/>
            <person name="Kim H.R."/>
            <person name="Rambo T."/>
            <person name="Currie J."/>
            <person name="Collura K."/>
            <person name="Luo M."/>
            <person name="Yang T."/>
            <person name="Ammiraju J.S.S."/>
            <person name="Engler F."/>
            <person name="Soderlund C."/>
            <person name="Wing R.A."/>
            <person name="Palmer L.E."/>
            <person name="de la Bastide M."/>
            <person name="Spiegel L."/>
            <person name="Nascimento L."/>
            <person name="Zutavern T."/>
            <person name="O'Shaughnessy A."/>
            <person name="Dike S."/>
            <person name="Dedhia N."/>
            <person name="Preston R."/>
            <person name="Balija V."/>
            <person name="McCombie W.R."/>
            <person name="Chow T."/>
            <person name="Chen H."/>
            <person name="Chung M."/>
            <person name="Chen C."/>
            <person name="Shaw J."/>
            <person name="Wu H."/>
            <person name="Hsiao K."/>
            <person name="Chao Y."/>
            <person name="Chu M."/>
            <person name="Cheng C."/>
            <person name="Hour A."/>
            <person name="Lee P."/>
            <person name="Lin S."/>
            <person name="Lin Y."/>
            <person name="Liou J."/>
            <person name="Liu S."/>
            <person name="Hsing Y."/>
            <person name="Raghuvanshi S."/>
            <person name="Mohanty A."/>
            <person name="Bharti A.K."/>
            <person name="Gaur A."/>
            <person name="Gupta V."/>
            <person name="Kumar D."/>
            <person name="Ravi V."/>
            <person name="Vij S."/>
            <person name="Kapur A."/>
            <person name="Khurana P."/>
            <person name="Khurana P."/>
            <person name="Khurana J.P."/>
            <person name="Tyagi A.K."/>
            <person name="Gaikwad K."/>
            <person name="Singh A."/>
            <person name="Dalal V."/>
            <person name="Srivastava S."/>
            <person name="Dixit A."/>
            <person name="Pal A.K."/>
            <person name="Ghazi I.A."/>
            <person name="Yadav M."/>
            <person name="Pandit A."/>
            <person name="Bhargava A."/>
            <person name="Sureshbabu K."/>
            <person name="Batra K."/>
            <person name="Sharma T.R."/>
            <person name="Mohapatra T."/>
            <person name="Singh N.K."/>
            <person name="Messing J."/>
            <person name="Nelson A.B."/>
            <person name="Fuks G."/>
            <person name="Kavchok S."/>
            <person name="Keizer G."/>
            <person name="Linton E."/>
            <person name="Llaca V."/>
            <person name="Song R."/>
            <person name="Tanyolac B."/>
            <person name="Young S."/>
            <person name="Ho-Il K."/>
            <person name="Hahn J.H."/>
            <person name="Sangsakoo G."/>
            <person name="Vanavichit A."/>
            <person name="de Mattos Luiz.A.T."/>
            <person name="Zimmer P.D."/>
            <person name="Malone G."/>
            <person name="Dellagostin O."/>
            <person name="de Oliveira A.C."/>
            <person name="Bevan M."/>
            <person name="Bancroft I."/>
            <person name="Minx P."/>
            <person name="Cordum H."/>
            <person name="Wilson R."/>
            <person name="Cheng Z."/>
            <person name="Jin W."/>
            <person name="Jiang J."/>
            <person name="Leong S.A."/>
            <person name="Iwama H."/>
            <person name="Gojobori T."/>
            <person name="Itoh T."/>
            <person name="Niimura Y."/>
            <person name="Fujii Y."/>
            <person name="Habara T."/>
            <person name="Sakai H."/>
            <person name="Sato Y."/>
            <person name="Wilson G."/>
            <person name="Kumar K."/>
            <person name="McCouch S."/>
            <person name="Juretic N."/>
            <person name="Hoen D."/>
            <person name="Wright S."/>
            <person name="Bruskiewich R."/>
            <person name="Bureau T."/>
            <person name="Miyao A."/>
            <person name="Hirochika H."/>
            <person name="Nishikawa T."/>
            <person name="Kadowaki K."/>
            <person name="Sugiura M."/>
            <person name="Burr B."/>
            <person name="Sasaki T."/>
        </authorList>
    </citation>
    <scope>NUCLEOTIDE SEQUENCE [LARGE SCALE GENOMIC DNA]</scope>
    <source>
        <strain evidence="2">cv. Nipponbare</strain>
    </source>
</reference>
<dbReference type="Gramene" id="Os02t0735150-01">
    <property type="protein sequence ID" value="Os02t0735150-01"/>
    <property type="gene ID" value="Os02g0735150"/>
</dbReference>
<evidence type="ECO:0000313" key="1">
    <source>
        <dbReference type="EMBL" id="BAS80795.1"/>
    </source>
</evidence>
<dbReference type="Proteomes" id="UP000059680">
    <property type="component" value="Chromosome 2"/>
</dbReference>
<evidence type="ECO:0000313" key="2">
    <source>
        <dbReference type="Proteomes" id="UP000059680"/>
    </source>
</evidence>
<dbReference type="EMBL" id="AP014958">
    <property type="protein sequence ID" value="BAS80795.1"/>
    <property type="molecule type" value="Genomic_DNA"/>
</dbReference>
<keyword evidence="2" id="KW-1185">Reference proteome</keyword>
<dbReference type="AlphaFoldDB" id="A0A0P0VPB1"/>
<protein>
    <submittedName>
        <fullName evidence="1">Os02g0735150 protein</fullName>
    </submittedName>
</protein>
<organism evidence="1 2">
    <name type="scientific">Oryza sativa subsp. japonica</name>
    <name type="common">Rice</name>
    <dbReference type="NCBI Taxonomy" id="39947"/>
    <lineage>
        <taxon>Eukaryota</taxon>
        <taxon>Viridiplantae</taxon>
        <taxon>Streptophyta</taxon>
        <taxon>Embryophyta</taxon>
        <taxon>Tracheophyta</taxon>
        <taxon>Spermatophyta</taxon>
        <taxon>Magnoliopsida</taxon>
        <taxon>Liliopsida</taxon>
        <taxon>Poales</taxon>
        <taxon>Poaceae</taxon>
        <taxon>BOP clade</taxon>
        <taxon>Oryzoideae</taxon>
        <taxon>Oryzeae</taxon>
        <taxon>Oryzinae</taxon>
        <taxon>Oryza</taxon>
        <taxon>Oryza sativa</taxon>
    </lineage>
</organism>
<proteinExistence type="predicted"/>
<name>A0A0P0VPB1_ORYSJ</name>
<gene>
    <name evidence="1" type="ordered locus">Os02g0735150</name>
    <name evidence="1" type="ORF">OSNPB_020735150</name>
</gene>
<sequence length="74" mass="8631">MILAYPMLSIFKHVTDEINREGMNSKTAHRKAKGSMQPKVGNSCFDKFYINVKGNHWFQILLLQNHSIILFCIY</sequence>